<dbReference type="KEGG" id="vg:40079934"/>
<keyword evidence="2" id="KW-1185">Reference proteome</keyword>
<name>A0A0U4IPH8_9CAUD</name>
<evidence type="ECO:0000313" key="2">
    <source>
        <dbReference type="Proteomes" id="UP000224284"/>
    </source>
</evidence>
<dbReference type="GeneID" id="40079934"/>
<protein>
    <submittedName>
        <fullName evidence="1">Uncharacterized protein</fullName>
    </submittedName>
</protein>
<gene>
    <name evidence="1" type="primary">19</name>
    <name evidence="1" type="ORF">TANK_19</name>
</gene>
<dbReference type="RefSeq" id="YP_009604044.1">
    <property type="nucleotide sequence ID" value="NC_041961.1"/>
</dbReference>
<evidence type="ECO:0000313" key="1">
    <source>
        <dbReference type="EMBL" id="ALY10554.1"/>
    </source>
</evidence>
<reference evidence="1 2" key="1">
    <citation type="submission" date="2015-11" db="EMBL/GenBank/DDBJ databases">
        <authorList>
            <person name="Menninger J.E."/>
            <person name="Lamey M.E."/>
            <person name="Lindemann J.M."/>
            <person name="Martynyuk T."/>
            <person name="Mele F.E."/>
            <person name="Nabua C.T."/>
            <person name="Napoli C.K."/>
            <person name="Santiago L.M."/>
            <person name="Sweetman A.T."/>
            <person name="Weinstein J.L."/>
            <person name="Barrett N.A."/>
            <person name="Buerkert T.R."/>
            <person name="Cautela J.A."/>
            <person name="Egan M.S."/>
            <person name="Erb J.E."/>
            <person name="Garrigan K.E."/>
            <person name="Hagan D.J."/>
            <person name="Hartwell M.C."/>
            <person name="Hyduchak K.M."/>
            <person name="Jacob A.E."/>
            <person name="DeNigris D.M."/>
            <person name="London S.C."/>
            <person name="King-Smith C."/>
            <person name="Lee-Soety J.Y."/>
            <person name="Bradley K.W."/>
            <person name="Asai D.J."/>
            <person name="Bowman C.A."/>
            <person name="Russell D.A."/>
            <person name="Pope W.H."/>
            <person name="Jacobs-Sera D."/>
            <person name="Hendrix R.W."/>
            <person name="Hatfull G.F."/>
        </authorList>
    </citation>
    <scope>NUCLEOTIDE SEQUENCE [LARGE SCALE GENOMIC DNA]</scope>
</reference>
<organism evidence="1 2">
    <name type="scientific">Arthrobacter phage Tank</name>
    <dbReference type="NCBI Taxonomy" id="1772319"/>
    <lineage>
        <taxon>Viruses</taxon>
        <taxon>Duplodnaviria</taxon>
        <taxon>Heunggongvirae</taxon>
        <taxon>Uroviricota</taxon>
        <taxon>Caudoviricetes</taxon>
        <taxon>Tankvirus</taxon>
        <taxon>Tankvirus tank</taxon>
    </lineage>
</organism>
<accession>A0A0U4IPH8</accession>
<sequence>MACGACSAKNKKDSFIHKDANGKTTSLSTEVEAKAAVARKGGSYKKVTK</sequence>
<proteinExistence type="predicted"/>
<dbReference type="Proteomes" id="UP000224284">
    <property type="component" value="Segment"/>
</dbReference>
<dbReference type="EMBL" id="KU160669">
    <property type="protein sequence ID" value="ALY10554.1"/>
    <property type="molecule type" value="Genomic_DNA"/>
</dbReference>